<evidence type="ECO:0000256" key="1">
    <source>
        <dbReference type="SAM" id="MobiDB-lite"/>
    </source>
</evidence>
<keyword evidence="3" id="KW-0808">Transferase</keyword>
<dbReference type="SMART" id="SM00220">
    <property type="entry name" value="S_TKc"/>
    <property type="match status" value="1"/>
</dbReference>
<dbReference type="PANTHER" id="PTHR24359:SF37">
    <property type="entry name" value="PROTEIN KINASE DOMAIN-CONTAINING PROTEIN"/>
    <property type="match status" value="1"/>
</dbReference>
<feature type="domain" description="Protein kinase" evidence="2">
    <location>
        <begin position="222"/>
        <end position="637"/>
    </location>
</feature>
<dbReference type="InterPro" id="IPR011009">
    <property type="entry name" value="Kinase-like_dom_sf"/>
</dbReference>
<dbReference type="Proteomes" id="UP000266234">
    <property type="component" value="Unassembled WGS sequence"/>
</dbReference>
<dbReference type="Pfam" id="PF07714">
    <property type="entry name" value="PK_Tyr_Ser-Thr"/>
    <property type="match status" value="1"/>
</dbReference>
<dbReference type="Gene3D" id="1.10.510.10">
    <property type="entry name" value="Transferase(Phosphotransferase) domain 1"/>
    <property type="match status" value="1"/>
</dbReference>
<dbReference type="PANTHER" id="PTHR24359">
    <property type="entry name" value="SERINE/THREONINE-PROTEIN KINASE SBK1"/>
    <property type="match status" value="1"/>
</dbReference>
<dbReference type="SUPFAM" id="SSF56112">
    <property type="entry name" value="Protein kinase-like (PK-like)"/>
    <property type="match status" value="1"/>
</dbReference>
<keyword evidence="4" id="KW-1185">Reference proteome</keyword>
<reference evidence="3 4" key="1">
    <citation type="journal article" date="2018" name="PLoS Pathog.">
        <title>Evolution of structural diversity of trichothecenes, a family of toxins produced by plant pathogenic and entomopathogenic fungi.</title>
        <authorList>
            <person name="Proctor R.H."/>
            <person name="McCormick S.P."/>
            <person name="Kim H.S."/>
            <person name="Cardoza R.E."/>
            <person name="Stanley A.M."/>
            <person name="Lindo L."/>
            <person name="Kelly A."/>
            <person name="Brown D.W."/>
            <person name="Lee T."/>
            <person name="Vaughan M.M."/>
            <person name="Alexander N.J."/>
            <person name="Busman M."/>
            <person name="Gutierrez S."/>
        </authorList>
    </citation>
    <scope>NUCLEOTIDE SEQUENCE [LARGE SCALE GENOMIC DNA]</scope>
    <source>
        <strain evidence="3 4">NRRL 20695</strain>
    </source>
</reference>
<comment type="caution">
    <text evidence="3">The sequence shown here is derived from an EMBL/GenBank/DDBJ whole genome shotgun (WGS) entry which is preliminary data.</text>
</comment>
<sequence length="652" mass="74759">MLPNSDSQPFKDIVHERTLPIYPSTSTVTAPKPSAGTHVSGVTSRVSDYGRDIRQRNEAEETSYADNILAGLKGSPDAETLRRPDVINDDDLIESPREPIKTLLNNALQLDKRNNEKRFLPSGDLKNICDLSAVREDLINRGYKPHDAHLYATGKDQHKQLLYRDSEQKRPVDFLSHPKDAEFMREFYNKQWWVHVPFIDWDHEKRKAVNYRFDLGTVIPLTEIGEPDKSGGFGVVEKVGIHRDHHSFTQYNAFALKTIIRTYDNADDHRAFQQEIAAFRKMRPGPHIVELCATLEITPGDQFMLLFPWAEGGSLQALMDKSRNDILRSHNLTESEFVEWIAKQCRGLIDALGTIHDTRVKYRYGNKDEDDVNHEKDYGIHGDIKPANILHFSQETTHCRLGNLKVADFGLITFHTRASRTKMNRATAYAASQTYRSPEHDIGCCMSKKVDIWALGCVFSELITWAILGATACKDYQQARKNEPSFSGANANKGQWKEDNFFLKHLQKNKGSQRLVPSPVRRKFKPSGFFRRRNGVKDSIGRLTKKLESLFLDTEHLEEVPRLKVSVTKVRHLSGDALKQSLTWRQWIDNLILEVRHEEGPTFLTDFLDFIHNEMLNPEREPRTDCDKALAFLNDCLAHGPEASWYFSLYPC</sequence>
<evidence type="ECO:0000313" key="4">
    <source>
        <dbReference type="Proteomes" id="UP000266234"/>
    </source>
</evidence>
<evidence type="ECO:0000259" key="2">
    <source>
        <dbReference type="PROSITE" id="PS50011"/>
    </source>
</evidence>
<proteinExistence type="predicted"/>
<dbReference type="GO" id="GO:0005524">
    <property type="term" value="F:ATP binding"/>
    <property type="evidence" value="ECO:0007669"/>
    <property type="project" value="InterPro"/>
</dbReference>
<feature type="region of interest" description="Disordered" evidence="1">
    <location>
        <begin position="27"/>
        <end position="48"/>
    </location>
</feature>
<dbReference type="InterPro" id="IPR000719">
    <property type="entry name" value="Prot_kinase_dom"/>
</dbReference>
<keyword evidence="3" id="KW-0418">Kinase</keyword>
<dbReference type="InterPro" id="IPR001245">
    <property type="entry name" value="Ser-Thr/Tyr_kinase_cat_dom"/>
</dbReference>
<dbReference type="OrthoDB" id="1046782at2759"/>
<dbReference type="CDD" id="cd00180">
    <property type="entry name" value="PKc"/>
    <property type="match status" value="1"/>
</dbReference>
<dbReference type="STRING" id="694270.A0A395T6G1"/>
<organism evidence="3 4">
    <name type="scientific">Fusarium longipes</name>
    <dbReference type="NCBI Taxonomy" id="694270"/>
    <lineage>
        <taxon>Eukaryota</taxon>
        <taxon>Fungi</taxon>
        <taxon>Dikarya</taxon>
        <taxon>Ascomycota</taxon>
        <taxon>Pezizomycotina</taxon>
        <taxon>Sordariomycetes</taxon>
        <taxon>Hypocreomycetidae</taxon>
        <taxon>Hypocreales</taxon>
        <taxon>Nectriaceae</taxon>
        <taxon>Fusarium</taxon>
    </lineage>
</organism>
<accession>A0A395T6G1</accession>
<dbReference type="PROSITE" id="PS50011">
    <property type="entry name" value="PROTEIN_KINASE_DOM"/>
    <property type="match status" value="1"/>
</dbReference>
<evidence type="ECO:0000313" key="3">
    <source>
        <dbReference type="EMBL" id="RGP79795.1"/>
    </source>
</evidence>
<name>A0A395T6G1_9HYPO</name>
<dbReference type="GO" id="GO:0004674">
    <property type="term" value="F:protein serine/threonine kinase activity"/>
    <property type="evidence" value="ECO:0007669"/>
    <property type="project" value="TreeGrafter"/>
</dbReference>
<dbReference type="AlphaFoldDB" id="A0A395T6G1"/>
<dbReference type="Pfam" id="PF00069">
    <property type="entry name" value="Pkinase"/>
    <property type="match status" value="1"/>
</dbReference>
<dbReference type="EMBL" id="PXOG01000041">
    <property type="protein sequence ID" value="RGP79795.1"/>
    <property type="molecule type" value="Genomic_DNA"/>
</dbReference>
<protein>
    <submittedName>
        <fullName evidence="3">Serine threonine kinase</fullName>
    </submittedName>
</protein>
<gene>
    <name evidence="3" type="ORF">FLONG3_2109</name>
</gene>